<evidence type="ECO:0000313" key="3">
    <source>
        <dbReference type="Proteomes" id="UP000799779"/>
    </source>
</evidence>
<dbReference type="Proteomes" id="UP000799779">
    <property type="component" value="Unassembled WGS sequence"/>
</dbReference>
<sequence length="451" mass="51282">MKSYLDMRSESIREQLLDSREQGKRFREENDRLRKQLAEAHEKVKLAEAKFMGFQETVEMLRLELQTEVKGLEDELKKSRKVQDALSFELQEERKFIKLLQEERKIKPAVGAERPEEVSTDLSDDEIRRDLDAVFEECRLWAGENYVPVLGDIPEVKKRLIEVGVLAPEDTVAKQYYFNFDADIVADILLEAVLCHELCRAFLENPYFTANLALWVEEESMNLDVPIALKKVTDYLQTKDEERAITWRSDSLKLLTDVSQHQEDTCTDLYCHMAKDLVTRWGFLIHQPLLGKEKELLIKIISKFVDLTSKLWCLKTDIQYHGLGHLEDNTRFSVGSKDLVAARILQLEDGDTRLDGRPIPLVLRPKIDASPRLGSGGKERVVWAKGVVWVSNRANPKAAVKGAGKGSSKAKTLMDARLKIGLKAGGTADSGAVTTSVLSQCFKERSRRSGY</sequence>
<keyword evidence="1" id="KW-0175">Coiled coil</keyword>
<dbReference type="EMBL" id="ML977646">
    <property type="protein sequence ID" value="KAF1995079.1"/>
    <property type="molecule type" value="Genomic_DNA"/>
</dbReference>
<evidence type="ECO:0000313" key="2">
    <source>
        <dbReference type="EMBL" id="KAF1995079.1"/>
    </source>
</evidence>
<organism evidence="2 3">
    <name type="scientific">Amniculicola lignicola CBS 123094</name>
    <dbReference type="NCBI Taxonomy" id="1392246"/>
    <lineage>
        <taxon>Eukaryota</taxon>
        <taxon>Fungi</taxon>
        <taxon>Dikarya</taxon>
        <taxon>Ascomycota</taxon>
        <taxon>Pezizomycotina</taxon>
        <taxon>Dothideomycetes</taxon>
        <taxon>Pleosporomycetidae</taxon>
        <taxon>Pleosporales</taxon>
        <taxon>Amniculicolaceae</taxon>
        <taxon>Amniculicola</taxon>
    </lineage>
</organism>
<feature type="coiled-coil region" evidence="1">
    <location>
        <begin position="16"/>
        <end position="82"/>
    </location>
</feature>
<accession>A0A6A5W2C6</accession>
<name>A0A6A5W2C6_9PLEO</name>
<evidence type="ECO:0000256" key="1">
    <source>
        <dbReference type="SAM" id="Coils"/>
    </source>
</evidence>
<keyword evidence="3" id="KW-1185">Reference proteome</keyword>
<dbReference type="OrthoDB" id="4156714at2759"/>
<gene>
    <name evidence="2" type="ORF">P154DRAFT_581215</name>
</gene>
<proteinExistence type="predicted"/>
<reference evidence="2" key="1">
    <citation type="journal article" date="2020" name="Stud. Mycol.">
        <title>101 Dothideomycetes genomes: a test case for predicting lifestyles and emergence of pathogens.</title>
        <authorList>
            <person name="Haridas S."/>
            <person name="Albert R."/>
            <person name="Binder M."/>
            <person name="Bloem J."/>
            <person name="Labutti K."/>
            <person name="Salamov A."/>
            <person name="Andreopoulos B."/>
            <person name="Baker S."/>
            <person name="Barry K."/>
            <person name="Bills G."/>
            <person name="Bluhm B."/>
            <person name="Cannon C."/>
            <person name="Castanera R."/>
            <person name="Culley D."/>
            <person name="Daum C."/>
            <person name="Ezra D."/>
            <person name="Gonzalez J."/>
            <person name="Henrissat B."/>
            <person name="Kuo A."/>
            <person name="Liang C."/>
            <person name="Lipzen A."/>
            <person name="Lutzoni F."/>
            <person name="Magnuson J."/>
            <person name="Mondo S."/>
            <person name="Nolan M."/>
            <person name="Ohm R."/>
            <person name="Pangilinan J."/>
            <person name="Park H.-J."/>
            <person name="Ramirez L."/>
            <person name="Alfaro M."/>
            <person name="Sun H."/>
            <person name="Tritt A."/>
            <person name="Yoshinaga Y."/>
            <person name="Zwiers L.-H."/>
            <person name="Turgeon B."/>
            <person name="Goodwin S."/>
            <person name="Spatafora J."/>
            <person name="Crous P."/>
            <person name="Grigoriev I."/>
        </authorList>
    </citation>
    <scope>NUCLEOTIDE SEQUENCE</scope>
    <source>
        <strain evidence="2">CBS 123094</strain>
    </source>
</reference>
<dbReference type="AlphaFoldDB" id="A0A6A5W2C6"/>
<protein>
    <submittedName>
        <fullName evidence="2">Uncharacterized protein</fullName>
    </submittedName>
</protein>